<dbReference type="Gene3D" id="3.90.70.10">
    <property type="entry name" value="Cysteine proteinases"/>
    <property type="match status" value="1"/>
</dbReference>
<dbReference type="AlphaFoldDB" id="A0A8J6J4D3"/>
<keyword evidence="3" id="KW-1185">Reference proteome</keyword>
<dbReference type="InterPro" id="IPR039564">
    <property type="entry name" value="Peptidase_C39-like"/>
</dbReference>
<protein>
    <submittedName>
        <fullName evidence="2">C39 family peptidase</fullName>
    </submittedName>
</protein>
<dbReference type="Pfam" id="PF13529">
    <property type="entry name" value="Peptidase_C39_2"/>
    <property type="match status" value="1"/>
</dbReference>
<feature type="domain" description="Peptidase C39-like" evidence="1">
    <location>
        <begin position="111"/>
        <end position="244"/>
    </location>
</feature>
<dbReference type="EMBL" id="JACOPN010000003">
    <property type="protein sequence ID" value="MBC5716981.1"/>
    <property type="molecule type" value="Genomic_DNA"/>
</dbReference>
<evidence type="ECO:0000259" key="1">
    <source>
        <dbReference type="Pfam" id="PF13529"/>
    </source>
</evidence>
<reference evidence="2" key="1">
    <citation type="submission" date="2020-08" db="EMBL/GenBank/DDBJ databases">
        <title>Genome public.</title>
        <authorList>
            <person name="Liu C."/>
            <person name="Sun Q."/>
        </authorList>
    </citation>
    <scope>NUCLEOTIDE SEQUENCE</scope>
    <source>
        <strain evidence="2">BX5</strain>
    </source>
</reference>
<comment type="caution">
    <text evidence="2">The sequence shown here is derived from an EMBL/GenBank/DDBJ whole genome shotgun (WGS) entry which is preliminary data.</text>
</comment>
<evidence type="ECO:0000313" key="2">
    <source>
        <dbReference type="EMBL" id="MBC5716981.1"/>
    </source>
</evidence>
<evidence type="ECO:0000313" key="3">
    <source>
        <dbReference type="Proteomes" id="UP000602260"/>
    </source>
</evidence>
<sequence>MEALLTANKDKLYSFAFTDEEREIPPEQGDEDSGETIHETIRIYTISYNGEAYFADQVFHLSDDQKLLASQYAQNLTVLLGDGIYQGLSETEFSATDLSYDGVVFADGETQVVYYNQLDERWKYSPYGTDTIGGYACGPTAMAIVISSLTSETIDPPHMAQWAYEHGYWCSGNGSYRSLIPGAAQAWSLSVDGCTASEPQRIIDALAEGKLVVALMTKGHFTSSGHFIVLRGCTSDGKILVADPSSYKRSEKSWDMSIILNEASKRAGSGGPFWIIGN</sequence>
<proteinExistence type="predicted"/>
<organism evidence="2 3">
    <name type="scientific">Flintibacter faecis</name>
    <dbReference type="NCBI Taxonomy" id="2763047"/>
    <lineage>
        <taxon>Bacteria</taxon>
        <taxon>Bacillati</taxon>
        <taxon>Bacillota</taxon>
        <taxon>Clostridia</taxon>
        <taxon>Eubacteriales</taxon>
        <taxon>Flintibacter</taxon>
    </lineage>
</organism>
<accession>A0A8J6J4D3</accession>
<name>A0A8J6J4D3_9FIRM</name>
<dbReference type="Proteomes" id="UP000602260">
    <property type="component" value="Unassembled WGS sequence"/>
</dbReference>
<gene>
    <name evidence="2" type="ORF">H8S55_06580</name>
</gene>